<evidence type="ECO:0000256" key="6">
    <source>
        <dbReference type="SAM" id="MobiDB-lite"/>
    </source>
</evidence>
<dbReference type="InterPro" id="IPR049326">
    <property type="entry name" value="Rhodopsin_dom_fungi"/>
</dbReference>
<dbReference type="InterPro" id="IPR052337">
    <property type="entry name" value="SAT4-like"/>
</dbReference>
<feature type="transmembrane region" description="Helical" evidence="7">
    <location>
        <begin position="113"/>
        <end position="135"/>
    </location>
</feature>
<proteinExistence type="inferred from homology"/>
<evidence type="ECO:0000256" key="1">
    <source>
        <dbReference type="ARBA" id="ARBA00004141"/>
    </source>
</evidence>
<evidence type="ECO:0000256" key="3">
    <source>
        <dbReference type="ARBA" id="ARBA00022989"/>
    </source>
</evidence>
<keyword evidence="3 7" id="KW-1133">Transmembrane helix</keyword>
<feature type="transmembrane region" description="Helical" evidence="7">
    <location>
        <begin position="35"/>
        <end position="55"/>
    </location>
</feature>
<reference evidence="9 10" key="1">
    <citation type="submission" date="2015-05" db="EMBL/GenBank/DDBJ databases">
        <authorList>
            <person name="Wang D.B."/>
            <person name="Wang M."/>
        </authorList>
    </citation>
    <scope>NUCLEOTIDE SEQUENCE [LARGE SCALE GENOMIC DNA]</scope>
    <source>
        <strain evidence="9">VL1</strain>
    </source>
</reference>
<feature type="transmembrane region" description="Helical" evidence="7">
    <location>
        <begin position="67"/>
        <end position="93"/>
    </location>
</feature>
<comment type="subcellular location">
    <subcellularLocation>
        <location evidence="1">Membrane</location>
        <topology evidence="1">Multi-pass membrane protein</topology>
    </subcellularLocation>
</comment>
<evidence type="ECO:0000259" key="8">
    <source>
        <dbReference type="Pfam" id="PF20684"/>
    </source>
</evidence>
<dbReference type="Pfam" id="PF20684">
    <property type="entry name" value="Fung_rhodopsin"/>
    <property type="match status" value="2"/>
</dbReference>
<evidence type="ECO:0000256" key="7">
    <source>
        <dbReference type="SAM" id="Phobius"/>
    </source>
</evidence>
<feature type="domain" description="Rhodopsin" evidence="8">
    <location>
        <begin position="234"/>
        <end position="295"/>
    </location>
</feature>
<dbReference type="AlphaFoldDB" id="A0A0G4M5I5"/>
<sequence length="401" mass="44728">MSFPVTNSVTTFIPPPDGYEVNFDKPQQQNVVDHYFIFGVLGSVALVCLTQRLYTKQALAGGLQVDDVLITFAWVASVVMQSVQIWSISLGGLGHHAWEMSINVFEKHMLSSYIAAPIFITCNGLSKTSLLTLYLRISPQRWFNIIIWSAIAMVASYTVTIAGLLLFGCKPIRSAWDPYVTGKLCRLSHGIHCYRCSQHCVRRCSFRDTNPDNHQIEDATGSKDWGGHHVWRRFGVGLAPRTVATSVVRMVYLPSLLGSSDIPWVAAPANVWSFVEVNLFIICGSMPTFRKFLKRFAPKLMGSSYGTSRPSRSAKYADGSQAKPHWQQRTGYAQFDSVEMGGLRADNGEQQMGAGSTVVSVRVAAKDLNDRGEMRDDNSEEEILDNKTIVYSRTFQVQYGR</sequence>
<evidence type="ECO:0000313" key="10">
    <source>
        <dbReference type="Proteomes" id="UP000044602"/>
    </source>
</evidence>
<dbReference type="GO" id="GO:0016020">
    <property type="term" value="C:membrane"/>
    <property type="evidence" value="ECO:0007669"/>
    <property type="project" value="UniProtKB-SubCell"/>
</dbReference>
<feature type="domain" description="Rhodopsin" evidence="8">
    <location>
        <begin position="52"/>
        <end position="185"/>
    </location>
</feature>
<gene>
    <name evidence="9" type="ORF">BN1708_004991</name>
</gene>
<accession>A0A0G4M5I5</accession>
<evidence type="ECO:0000313" key="9">
    <source>
        <dbReference type="EMBL" id="CRK29543.1"/>
    </source>
</evidence>
<feature type="transmembrane region" description="Helical" evidence="7">
    <location>
        <begin position="142"/>
        <end position="167"/>
    </location>
</feature>
<comment type="similarity">
    <text evidence="5">Belongs to the SAT4 family.</text>
</comment>
<protein>
    <recommendedName>
        <fullName evidence="8">Rhodopsin domain-containing protein</fullName>
    </recommendedName>
</protein>
<dbReference type="EMBL" id="CVQH01021195">
    <property type="protein sequence ID" value="CRK29543.1"/>
    <property type="molecule type" value="Genomic_DNA"/>
</dbReference>
<keyword evidence="2 7" id="KW-0812">Transmembrane</keyword>
<dbReference type="PANTHER" id="PTHR33048">
    <property type="entry name" value="PTH11-LIKE INTEGRAL MEMBRANE PROTEIN (AFU_ORTHOLOGUE AFUA_5G11245)"/>
    <property type="match status" value="1"/>
</dbReference>
<name>A0A0G4M5I5_VERLO</name>
<organism evidence="9 10">
    <name type="scientific">Verticillium longisporum</name>
    <name type="common">Verticillium dahliae var. longisporum</name>
    <dbReference type="NCBI Taxonomy" id="100787"/>
    <lineage>
        <taxon>Eukaryota</taxon>
        <taxon>Fungi</taxon>
        <taxon>Dikarya</taxon>
        <taxon>Ascomycota</taxon>
        <taxon>Pezizomycotina</taxon>
        <taxon>Sordariomycetes</taxon>
        <taxon>Hypocreomycetidae</taxon>
        <taxon>Glomerellales</taxon>
        <taxon>Plectosphaerellaceae</taxon>
        <taxon>Verticillium</taxon>
    </lineage>
</organism>
<evidence type="ECO:0000256" key="4">
    <source>
        <dbReference type="ARBA" id="ARBA00023136"/>
    </source>
</evidence>
<evidence type="ECO:0000256" key="5">
    <source>
        <dbReference type="ARBA" id="ARBA00038359"/>
    </source>
</evidence>
<feature type="region of interest" description="Disordered" evidence="6">
    <location>
        <begin position="304"/>
        <end position="324"/>
    </location>
</feature>
<evidence type="ECO:0000256" key="2">
    <source>
        <dbReference type="ARBA" id="ARBA00022692"/>
    </source>
</evidence>
<dbReference type="PANTHER" id="PTHR33048:SF124">
    <property type="entry name" value="INTEGRAL MEMBRANE PROTEIN"/>
    <property type="match status" value="1"/>
</dbReference>
<dbReference type="Proteomes" id="UP000044602">
    <property type="component" value="Unassembled WGS sequence"/>
</dbReference>
<keyword evidence="4 7" id="KW-0472">Membrane</keyword>
<keyword evidence="10" id="KW-1185">Reference proteome</keyword>